<evidence type="ECO:0000313" key="1">
    <source>
        <dbReference type="EMBL" id="KZD66369.1"/>
    </source>
</evidence>
<name>A0A164P7S5_BACCE</name>
<protein>
    <submittedName>
        <fullName evidence="1">Uncharacterized protein</fullName>
    </submittedName>
</protein>
<dbReference type="PATRIC" id="fig|1396.535.peg.4446"/>
<dbReference type="AlphaFoldDB" id="A0A164P7S5"/>
<reference evidence="1 2" key="1">
    <citation type="submission" date="2015-09" db="EMBL/GenBank/DDBJ databases">
        <title>Bacillus cereus food isolates.</title>
        <authorList>
            <person name="Boekhorst J."/>
        </authorList>
    </citation>
    <scope>NUCLEOTIDE SEQUENCE [LARGE SCALE GENOMIC DNA]</scope>
    <source>
        <strain evidence="1 2">B4088</strain>
    </source>
</reference>
<gene>
    <name evidence="1" type="ORF">B4088_2485</name>
</gene>
<dbReference type="EMBL" id="LJKE01000043">
    <property type="protein sequence ID" value="KZD66369.1"/>
    <property type="molecule type" value="Genomic_DNA"/>
</dbReference>
<accession>A0A164P7S5</accession>
<evidence type="ECO:0000313" key="2">
    <source>
        <dbReference type="Proteomes" id="UP000076482"/>
    </source>
</evidence>
<dbReference type="RefSeq" id="WP_063260980.1">
    <property type="nucleotide sequence ID" value="NZ_LJKE01000043.1"/>
</dbReference>
<comment type="caution">
    <text evidence="1">The sequence shown here is derived from an EMBL/GenBank/DDBJ whole genome shotgun (WGS) entry which is preliminary data.</text>
</comment>
<organism evidence="1 2">
    <name type="scientific">Bacillus cereus</name>
    <dbReference type="NCBI Taxonomy" id="1396"/>
    <lineage>
        <taxon>Bacteria</taxon>
        <taxon>Bacillati</taxon>
        <taxon>Bacillota</taxon>
        <taxon>Bacilli</taxon>
        <taxon>Bacillales</taxon>
        <taxon>Bacillaceae</taxon>
        <taxon>Bacillus</taxon>
        <taxon>Bacillus cereus group</taxon>
    </lineage>
</organism>
<sequence length="90" mass="10652">MNKTLTVDRDVMFFAFRYALGRKSMAPCIVTENIKANIKDISTGDIHAYIREIDECRNLGSYMDEGHWMEFKKYLEKELEKKNHPSNKYL</sequence>
<dbReference type="Proteomes" id="UP000076482">
    <property type="component" value="Unassembled WGS sequence"/>
</dbReference>
<proteinExistence type="predicted"/>